<dbReference type="PROSITE" id="PS50902">
    <property type="entry name" value="FLAVODOXIN_LIKE"/>
    <property type="match status" value="1"/>
</dbReference>
<dbReference type="InterPro" id="IPR001094">
    <property type="entry name" value="Flavdoxin-like"/>
</dbReference>
<evidence type="ECO:0000256" key="6">
    <source>
        <dbReference type="ARBA" id="ARBA00022692"/>
    </source>
</evidence>
<evidence type="ECO:0000256" key="17">
    <source>
        <dbReference type="ARBA" id="ARBA00023221"/>
    </source>
</evidence>
<dbReference type="InterPro" id="IPR017927">
    <property type="entry name" value="FAD-bd_FR_type"/>
</dbReference>
<feature type="transmembrane region" description="Helical" evidence="19">
    <location>
        <begin position="31"/>
        <end position="52"/>
    </location>
</feature>
<comment type="cofactor">
    <cofactor evidence="1">
        <name>FMN</name>
        <dbReference type="ChEBI" id="CHEBI:58210"/>
    </cofactor>
</comment>
<evidence type="ECO:0000259" key="21">
    <source>
        <dbReference type="PROSITE" id="PS51384"/>
    </source>
</evidence>
<dbReference type="InterPro" id="IPR017938">
    <property type="entry name" value="Riboflavin_synthase-like_b-brl"/>
</dbReference>
<dbReference type="Gene3D" id="2.40.30.10">
    <property type="entry name" value="Translation factors"/>
    <property type="match status" value="2"/>
</dbReference>
<evidence type="ECO:0000259" key="20">
    <source>
        <dbReference type="PROSITE" id="PS50902"/>
    </source>
</evidence>
<evidence type="ECO:0000256" key="8">
    <source>
        <dbReference type="ARBA" id="ARBA00022827"/>
    </source>
</evidence>
<dbReference type="SUPFAM" id="SSF63380">
    <property type="entry name" value="Riboflavin synthase domain-like"/>
    <property type="match status" value="1"/>
</dbReference>
<keyword evidence="16" id="KW-1207">Sterol metabolism</keyword>
<dbReference type="Gene3D" id="1.20.990.10">
    <property type="entry name" value="NADPH-cytochrome p450 Reductase, Chain A, domain 3"/>
    <property type="match status" value="1"/>
</dbReference>
<dbReference type="InterPro" id="IPR008254">
    <property type="entry name" value="Flavodoxin/NO_synth"/>
</dbReference>
<dbReference type="Gene3D" id="3.40.50.360">
    <property type="match status" value="1"/>
</dbReference>
<keyword evidence="11 19" id="KW-1133">Transmembrane helix</keyword>
<dbReference type="EC" id="1.6.2.4" evidence="18"/>
<name>A0A5C1Z9B3_CLAUC</name>
<dbReference type="Pfam" id="PF00667">
    <property type="entry name" value="FAD_binding_1"/>
    <property type="match status" value="1"/>
</dbReference>
<evidence type="ECO:0000256" key="13">
    <source>
        <dbReference type="ARBA" id="ARBA00023011"/>
    </source>
</evidence>
<dbReference type="InterPro" id="IPR001709">
    <property type="entry name" value="Flavoprot_Pyr_Nucl_cyt_Rdtase"/>
</dbReference>
<evidence type="ECO:0000256" key="12">
    <source>
        <dbReference type="ARBA" id="ARBA00023002"/>
    </source>
</evidence>
<keyword evidence="12" id="KW-0560">Oxidoreductase</keyword>
<proteinExistence type="predicted"/>
<organism evidence="22">
    <name type="scientific">Cladonia uncialis subsp. uncialis</name>
    <dbReference type="NCBI Taxonomy" id="180999"/>
    <lineage>
        <taxon>Eukaryota</taxon>
        <taxon>Fungi</taxon>
        <taxon>Dikarya</taxon>
        <taxon>Ascomycota</taxon>
        <taxon>Pezizomycotina</taxon>
        <taxon>Lecanoromycetes</taxon>
        <taxon>OSLEUM clade</taxon>
        <taxon>Lecanoromycetidae</taxon>
        <taxon>Lecanorales</taxon>
        <taxon>Lecanorineae</taxon>
        <taxon>Cladoniaceae</taxon>
        <taxon>Cladonia</taxon>
    </lineage>
</organism>
<dbReference type="GO" id="GO:0005829">
    <property type="term" value="C:cytosol"/>
    <property type="evidence" value="ECO:0007669"/>
    <property type="project" value="TreeGrafter"/>
</dbReference>
<dbReference type="SUPFAM" id="SSF52343">
    <property type="entry name" value="Ferredoxin reductase-like, C-terminal NADP-linked domain"/>
    <property type="match status" value="1"/>
</dbReference>
<evidence type="ECO:0000256" key="1">
    <source>
        <dbReference type="ARBA" id="ARBA00001917"/>
    </source>
</evidence>
<dbReference type="InterPro" id="IPR003097">
    <property type="entry name" value="CysJ-like_FAD-binding"/>
</dbReference>
<dbReference type="InterPro" id="IPR023208">
    <property type="entry name" value="P450R"/>
</dbReference>
<dbReference type="GO" id="GO:0010181">
    <property type="term" value="F:FMN binding"/>
    <property type="evidence" value="ECO:0007669"/>
    <property type="project" value="InterPro"/>
</dbReference>
<keyword evidence="10" id="KW-0752">Steroid biosynthesis</keyword>
<dbReference type="InterPro" id="IPR001433">
    <property type="entry name" value="OxRdtase_FAD/NAD-bd"/>
</dbReference>
<evidence type="ECO:0000256" key="3">
    <source>
        <dbReference type="ARBA" id="ARBA00022516"/>
    </source>
</evidence>
<dbReference type="AlphaFoldDB" id="A0A5C1Z9B3"/>
<dbReference type="PANTHER" id="PTHR19384">
    <property type="entry name" value="NITRIC OXIDE SYNTHASE-RELATED"/>
    <property type="match status" value="1"/>
</dbReference>
<evidence type="ECO:0000256" key="9">
    <source>
        <dbReference type="ARBA" id="ARBA00022857"/>
    </source>
</evidence>
<dbReference type="InterPro" id="IPR023173">
    <property type="entry name" value="NADPH_Cyt_P450_Rdtase_alpha"/>
</dbReference>
<protein>
    <recommendedName>
        <fullName evidence="18">NADPH--hemoprotein reductase</fullName>
        <ecNumber evidence="18">1.6.2.4</ecNumber>
    </recommendedName>
</protein>
<evidence type="ECO:0000313" key="22">
    <source>
        <dbReference type="EMBL" id="QEO24566.1"/>
    </source>
</evidence>
<dbReference type="PANTHER" id="PTHR19384:SF17">
    <property type="entry name" value="NADPH--CYTOCHROME P450 REDUCTASE"/>
    <property type="match status" value="1"/>
</dbReference>
<dbReference type="PROSITE" id="PS51384">
    <property type="entry name" value="FAD_FR"/>
    <property type="match status" value="1"/>
</dbReference>
<dbReference type="SUPFAM" id="SSF52218">
    <property type="entry name" value="Flavoproteins"/>
    <property type="match status" value="1"/>
</dbReference>
<reference evidence="22" key="1">
    <citation type="submission" date="2019-02" db="EMBL/GenBank/DDBJ databases">
        <title>Heterologous transcription of Cladonia uncialis polyketide synthase (PKS) genes in Aspergillus oryzae.</title>
        <authorList>
            <person name="Bertrand R.L."/>
            <person name="Abe I."/>
            <person name="Sorensen J.L."/>
        </authorList>
    </citation>
    <scope>NUCLEOTIDE SEQUENCE</scope>
</reference>
<evidence type="ECO:0000256" key="11">
    <source>
        <dbReference type="ARBA" id="ARBA00022989"/>
    </source>
</evidence>
<evidence type="ECO:0000256" key="10">
    <source>
        <dbReference type="ARBA" id="ARBA00022955"/>
    </source>
</evidence>
<evidence type="ECO:0000256" key="15">
    <source>
        <dbReference type="ARBA" id="ARBA00023136"/>
    </source>
</evidence>
<dbReference type="PRINTS" id="PR00371">
    <property type="entry name" value="FPNCR"/>
</dbReference>
<dbReference type="InterPro" id="IPR029039">
    <property type="entry name" value="Flavoprotein-like_sf"/>
</dbReference>
<keyword evidence="7" id="KW-0256">Endoplasmic reticulum</keyword>
<dbReference type="InterPro" id="IPR039261">
    <property type="entry name" value="FNR_nucleotide-bd"/>
</dbReference>
<keyword evidence="13" id="KW-0756">Sterol biosynthesis</keyword>
<dbReference type="GO" id="GO:0016126">
    <property type="term" value="P:sterol biosynthetic process"/>
    <property type="evidence" value="ECO:0007669"/>
    <property type="project" value="UniProtKB-KW"/>
</dbReference>
<evidence type="ECO:0000256" key="2">
    <source>
        <dbReference type="ARBA" id="ARBA00001974"/>
    </source>
</evidence>
<keyword evidence="9" id="KW-0521">NADP</keyword>
<dbReference type="Gene3D" id="3.40.50.80">
    <property type="entry name" value="Nucleotide-binding domain of ferredoxin-NADP reductase (FNR) module"/>
    <property type="match status" value="1"/>
</dbReference>
<dbReference type="GO" id="GO:0050660">
    <property type="term" value="F:flavin adenine dinucleotide binding"/>
    <property type="evidence" value="ECO:0007669"/>
    <property type="project" value="TreeGrafter"/>
</dbReference>
<keyword evidence="8" id="KW-0274">FAD</keyword>
<feature type="domain" description="FAD-binding FR-type" evidence="21">
    <location>
        <begin position="296"/>
        <end position="552"/>
    </location>
</feature>
<sequence>MDRSKNAWPLSPHDTFYLSPKVVQHLDLDDIVALVILAFLSLAYLSYGYLYAKPEPNNHLFYVSPQDTSGLVRKSQDRRNIVEKMRELDKDVAIFFGSQSGRAHGFASSLARECRARFGIKALVADLDDYDHRHLSTFPANKIMILILATYGEGGPSDNANTFHEYLFGSHHEKTSKLASLRYFAYGLGDSNYRLYNRFVDVVDERMQAAGALRLGYIGKGDAALGNTATEDSFGKWKVDMLKALGEIMGKEARPMTYEPSLEVFEQCAAEPADIYLGEPSPQHLTGSPKSNINLQNPYAAPVALSKELFTRGDRNCVHMEFDISKVPSLKYVSGDHLAVWPINPEGEVARLIEVLGWDETMRNACIDIVPKENGTPVLLPTPTTRETVLRYYLEICGPVSYDLVGCMKELAPSENGKNMLEALHRDWTRIGEELSTKYLNVAKVMQLAEPSQPWTNVPLALLIESLPKLRPRYYSIASSPSVAARKPAITAVVNAMPSTPTTRSPTAERFHGVATNYLLALKRHLHGELDSLTADHPNYALSGPRNKLEGPKVLLYIRPSTFKLPTNPARPIIMVAAGTGIAPFRGFIQERGKLASMGKDVGRALLFFGCRHPDEDFLYRDEWEAFQQQQPGMLDLVTAFSRLDSAEGKVYVQQRVRERGQEVARLLLEEQAYFYICGSVHMAADVRVALLEMLAQWGSKSGEEADRYLKMLKKIKRYQEDVWSS</sequence>
<keyword evidence="15 19" id="KW-0472">Membrane</keyword>
<keyword evidence="3" id="KW-0444">Lipid biosynthesis</keyword>
<evidence type="ECO:0000256" key="7">
    <source>
        <dbReference type="ARBA" id="ARBA00022824"/>
    </source>
</evidence>
<keyword evidence="6 19" id="KW-0812">Transmembrane</keyword>
<dbReference type="FunFam" id="3.40.50.80:FF:000001">
    <property type="entry name" value="NADPH--cytochrome P450 reductase 1"/>
    <property type="match status" value="1"/>
</dbReference>
<accession>A0A5C1Z9B3</accession>
<evidence type="ECO:0000256" key="14">
    <source>
        <dbReference type="ARBA" id="ARBA00023098"/>
    </source>
</evidence>
<dbReference type="Pfam" id="PF00175">
    <property type="entry name" value="NAD_binding_1"/>
    <property type="match status" value="1"/>
</dbReference>
<keyword evidence="4" id="KW-0285">Flavoprotein</keyword>
<feature type="domain" description="Flavodoxin-like" evidence="20">
    <location>
        <begin position="92"/>
        <end position="242"/>
    </location>
</feature>
<dbReference type="PRINTS" id="PR00369">
    <property type="entry name" value="FLAVODOXIN"/>
</dbReference>
<evidence type="ECO:0000256" key="18">
    <source>
        <dbReference type="ARBA" id="ARBA00023797"/>
    </source>
</evidence>
<gene>
    <name evidence="22" type="primary">CPR1</name>
</gene>
<dbReference type="PIRSF" id="PIRSF000208">
    <property type="entry name" value="P450R"/>
    <property type="match status" value="1"/>
</dbReference>
<evidence type="ECO:0000256" key="16">
    <source>
        <dbReference type="ARBA" id="ARBA00023166"/>
    </source>
</evidence>
<evidence type="ECO:0000256" key="5">
    <source>
        <dbReference type="ARBA" id="ARBA00022643"/>
    </source>
</evidence>
<keyword evidence="17" id="KW-0753">Steroid metabolism</keyword>
<dbReference type="Pfam" id="PF00258">
    <property type="entry name" value="Flavodoxin_1"/>
    <property type="match status" value="1"/>
</dbReference>
<keyword evidence="14" id="KW-0443">Lipid metabolism</keyword>
<comment type="cofactor">
    <cofactor evidence="2">
        <name>FAD</name>
        <dbReference type="ChEBI" id="CHEBI:57692"/>
    </cofactor>
</comment>
<dbReference type="GO" id="GO:0003958">
    <property type="term" value="F:NADPH-hemoprotein reductase activity"/>
    <property type="evidence" value="ECO:0007669"/>
    <property type="project" value="UniProtKB-EC"/>
</dbReference>
<dbReference type="EMBL" id="MK481048">
    <property type="protein sequence ID" value="QEO24566.1"/>
    <property type="molecule type" value="Genomic_DNA"/>
</dbReference>
<evidence type="ECO:0000256" key="4">
    <source>
        <dbReference type="ARBA" id="ARBA00022630"/>
    </source>
</evidence>
<evidence type="ECO:0000256" key="19">
    <source>
        <dbReference type="SAM" id="Phobius"/>
    </source>
</evidence>
<keyword evidence="5" id="KW-0288">FMN</keyword>